<reference evidence="2 3" key="1">
    <citation type="journal article" date="2018" name="Mol. Biol. Evol.">
        <title>Broad Genomic Sampling Reveals a Smut Pathogenic Ancestry of the Fungal Clade Ustilaginomycotina.</title>
        <authorList>
            <person name="Kijpornyongpan T."/>
            <person name="Mondo S.J."/>
            <person name="Barry K."/>
            <person name="Sandor L."/>
            <person name="Lee J."/>
            <person name="Lipzen A."/>
            <person name="Pangilinan J."/>
            <person name="LaButti K."/>
            <person name="Hainaut M."/>
            <person name="Henrissat B."/>
            <person name="Grigoriev I.V."/>
            <person name="Spatafora J.W."/>
            <person name="Aime M.C."/>
        </authorList>
    </citation>
    <scope>NUCLEOTIDE SEQUENCE [LARGE SCALE GENOMIC DNA]</scope>
    <source>
        <strain evidence="2 3">MCA 3882</strain>
    </source>
</reference>
<evidence type="ECO:0000256" key="1">
    <source>
        <dbReference type="SAM" id="SignalP"/>
    </source>
</evidence>
<dbReference type="EMBL" id="KZ819603">
    <property type="protein sequence ID" value="PWN35728.1"/>
    <property type="molecule type" value="Genomic_DNA"/>
</dbReference>
<dbReference type="InParanoid" id="A0A316VF89"/>
<name>A0A316VF89_9BASI</name>
<dbReference type="AlphaFoldDB" id="A0A316VF89"/>
<proteinExistence type="predicted"/>
<feature type="chain" id="PRO_5016266259" evidence="1">
    <location>
        <begin position="20"/>
        <end position="562"/>
    </location>
</feature>
<accession>A0A316VF89</accession>
<protein>
    <submittedName>
        <fullName evidence="2">Uncharacterized protein</fullName>
    </submittedName>
</protein>
<sequence>MRSFSVIFLVLLCIALTKAELTPKPRPRSTNELVSLPTFGKRDDADAKNKNSTKNNFVWPAIDGYQDQNPPDNMLGVGYLTYSTAWIKKTFEISDKDPEKADKRFFHGLLRGAYLWRDSCWKLTNDSAKAAQRTNTLARVVVYTFNDPDFDIDPIYHLSSTMALACWERDKDGDYNTPVVNHTETLMNNLHWDKASALKVLEKQHIYFGYTNKTSTHGHPKPNIAMSHTESRSFIAQNYLSKHLNNGLIIRFAIVIVNDCPNAPWKEDEAMEHFARLLICLNHVYKGVYDCRSDCTLTWNILADGITACQDELTLWRFLRPPRVSWNSMTKEDQDEFIFAMVYQAIEMGMPIELGNMACTVDVTNLVRGFKYNNQAQAAVFQSNDVIRSFVHKYSDFGSGTVMVSTGTAENPNLRLGSSIIKTMSRNLALYNATQIGIQVRVSQEDAEIKMMDDEVIRRAEELMRYQKFRPYLVNEKLHNLATILLRLVLVFRPDNEILTFNMLVIGLDTCAPELYCGIFERENRIQSDAARLSLKYNIIADLLTAAVLDTQRMPICSNYSG</sequence>
<evidence type="ECO:0000313" key="3">
    <source>
        <dbReference type="Proteomes" id="UP000245771"/>
    </source>
</evidence>
<keyword evidence="1" id="KW-0732">Signal</keyword>
<dbReference type="RefSeq" id="XP_025356030.1">
    <property type="nucleotide sequence ID" value="XM_025501748.1"/>
</dbReference>
<feature type="signal peptide" evidence="1">
    <location>
        <begin position="1"/>
        <end position="19"/>
    </location>
</feature>
<dbReference type="Proteomes" id="UP000245771">
    <property type="component" value="Unassembled WGS sequence"/>
</dbReference>
<dbReference type="GeneID" id="37023529"/>
<keyword evidence="3" id="KW-1185">Reference proteome</keyword>
<gene>
    <name evidence="2" type="ORF">FA14DRAFT_189669</name>
</gene>
<organism evidence="2 3">
    <name type="scientific">Meira miltonrushii</name>
    <dbReference type="NCBI Taxonomy" id="1280837"/>
    <lineage>
        <taxon>Eukaryota</taxon>
        <taxon>Fungi</taxon>
        <taxon>Dikarya</taxon>
        <taxon>Basidiomycota</taxon>
        <taxon>Ustilaginomycotina</taxon>
        <taxon>Exobasidiomycetes</taxon>
        <taxon>Exobasidiales</taxon>
        <taxon>Brachybasidiaceae</taxon>
        <taxon>Meira</taxon>
    </lineage>
</organism>
<evidence type="ECO:0000313" key="2">
    <source>
        <dbReference type="EMBL" id="PWN35728.1"/>
    </source>
</evidence>